<keyword evidence="2" id="KW-1185">Reference proteome</keyword>
<dbReference type="Proteomes" id="UP001187192">
    <property type="component" value="Unassembled WGS sequence"/>
</dbReference>
<comment type="caution">
    <text evidence="1">The sequence shown here is derived from an EMBL/GenBank/DDBJ whole genome shotgun (WGS) entry which is preliminary data.</text>
</comment>
<name>A0AA88CUJ0_FICCA</name>
<dbReference type="AlphaFoldDB" id="A0AA88CUJ0"/>
<proteinExistence type="predicted"/>
<protein>
    <submittedName>
        <fullName evidence="1">Uncharacterized protein</fullName>
    </submittedName>
</protein>
<sequence length="182" mass="19513">MKFLKYPYHPLISSKSLPSGQSTLGPSDLSDLPPLIVKSSSPTSTRENNIDLGFHIGVEAVIKDSTGFVMVSVSKNSYGNPKFAEAEASWMFYMKGASSVSNVCSAILRSINGVLAVVCSVLVYEKLFMFDALSLTLVTYIVGAKEAHAVSPHFAQIQISEEDLDVGIFCGHYSSSGSCSTN</sequence>
<gene>
    <name evidence="1" type="ORF">TIFTF001_005294</name>
</gene>
<organism evidence="1 2">
    <name type="scientific">Ficus carica</name>
    <name type="common">Common fig</name>
    <dbReference type="NCBI Taxonomy" id="3494"/>
    <lineage>
        <taxon>Eukaryota</taxon>
        <taxon>Viridiplantae</taxon>
        <taxon>Streptophyta</taxon>
        <taxon>Embryophyta</taxon>
        <taxon>Tracheophyta</taxon>
        <taxon>Spermatophyta</taxon>
        <taxon>Magnoliopsida</taxon>
        <taxon>eudicotyledons</taxon>
        <taxon>Gunneridae</taxon>
        <taxon>Pentapetalae</taxon>
        <taxon>rosids</taxon>
        <taxon>fabids</taxon>
        <taxon>Rosales</taxon>
        <taxon>Moraceae</taxon>
        <taxon>Ficeae</taxon>
        <taxon>Ficus</taxon>
    </lineage>
</organism>
<accession>A0AA88CUJ0</accession>
<dbReference type="EMBL" id="BTGU01000005">
    <property type="protein sequence ID" value="GMN35438.1"/>
    <property type="molecule type" value="Genomic_DNA"/>
</dbReference>
<evidence type="ECO:0000313" key="1">
    <source>
        <dbReference type="EMBL" id="GMN35438.1"/>
    </source>
</evidence>
<evidence type="ECO:0000313" key="2">
    <source>
        <dbReference type="Proteomes" id="UP001187192"/>
    </source>
</evidence>
<reference evidence="1" key="1">
    <citation type="submission" date="2023-07" db="EMBL/GenBank/DDBJ databases">
        <title>draft genome sequence of fig (Ficus carica).</title>
        <authorList>
            <person name="Takahashi T."/>
            <person name="Nishimura K."/>
        </authorList>
    </citation>
    <scope>NUCLEOTIDE SEQUENCE</scope>
</reference>